<dbReference type="EMBL" id="CM029048">
    <property type="protein sequence ID" value="KAG2578406.1"/>
    <property type="molecule type" value="Genomic_DNA"/>
</dbReference>
<dbReference type="PANTHER" id="PTHR48411">
    <property type="entry name" value="OS01G0948300 PROTEIN"/>
    <property type="match status" value="1"/>
</dbReference>
<name>A0A8T0QYK2_PANVG</name>
<organism evidence="1 2">
    <name type="scientific">Panicum virgatum</name>
    <name type="common">Blackwell switchgrass</name>
    <dbReference type="NCBI Taxonomy" id="38727"/>
    <lineage>
        <taxon>Eukaryota</taxon>
        <taxon>Viridiplantae</taxon>
        <taxon>Streptophyta</taxon>
        <taxon>Embryophyta</taxon>
        <taxon>Tracheophyta</taxon>
        <taxon>Spermatophyta</taxon>
        <taxon>Magnoliopsida</taxon>
        <taxon>Liliopsida</taxon>
        <taxon>Poales</taxon>
        <taxon>Poaceae</taxon>
        <taxon>PACMAD clade</taxon>
        <taxon>Panicoideae</taxon>
        <taxon>Panicodae</taxon>
        <taxon>Paniceae</taxon>
        <taxon>Panicinae</taxon>
        <taxon>Panicum</taxon>
        <taxon>Panicum sect. Hiantes</taxon>
    </lineage>
</organism>
<evidence type="ECO:0000313" key="2">
    <source>
        <dbReference type="Proteomes" id="UP000823388"/>
    </source>
</evidence>
<proteinExistence type="predicted"/>
<sequence>MNNGCGRRGIKLILSSLGSYKELSSCFVCPVFRKVSVAAYQFLTVADSDKDLQLTKPGVITVTVAKLISARSKWLYWQIKYISRLEYLWGDIRKGVVEIPDFVVEHDKILEHRPLTDYGIEHDPLHLTDVPAVGYSLGRYENESGLLKIDGILKITFELFCCSQRRT</sequence>
<comment type="caution">
    <text evidence="1">The sequence shown here is derived from an EMBL/GenBank/DDBJ whole genome shotgun (WGS) entry which is preliminary data.</text>
</comment>
<dbReference type="EMBL" id="CM029048">
    <property type="protein sequence ID" value="KAG2578407.1"/>
    <property type="molecule type" value="Genomic_DNA"/>
</dbReference>
<evidence type="ECO:0000313" key="1">
    <source>
        <dbReference type="EMBL" id="KAG2578407.1"/>
    </source>
</evidence>
<gene>
    <name evidence="1" type="ORF">PVAP13_6NG108500</name>
</gene>
<reference evidence="1" key="1">
    <citation type="submission" date="2020-05" db="EMBL/GenBank/DDBJ databases">
        <title>WGS assembly of Panicum virgatum.</title>
        <authorList>
            <person name="Lovell J.T."/>
            <person name="Jenkins J."/>
            <person name="Shu S."/>
            <person name="Juenger T.E."/>
            <person name="Schmutz J."/>
        </authorList>
    </citation>
    <scope>NUCLEOTIDE SEQUENCE</scope>
    <source>
        <strain evidence="1">AP13</strain>
    </source>
</reference>
<protein>
    <submittedName>
        <fullName evidence="1">Uncharacterized protein</fullName>
    </submittedName>
</protein>
<dbReference type="AlphaFoldDB" id="A0A8T0QYK2"/>
<accession>A0A8T0QYK2</accession>
<dbReference type="PANTHER" id="PTHR48411:SF1">
    <property type="entry name" value="OS01G0948300 PROTEIN"/>
    <property type="match status" value="1"/>
</dbReference>
<keyword evidence="2" id="KW-1185">Reference proteome</keyword>
<dbReference type="Proteomes" id="UP000823388">
    <property type="component" value="Chromosome 6N"/>
</dbReference>